<dbReference type="InterPro" id="IPR038157">
    <property type="entry name" value="FeoA_core_dom"/>
</dbReference>
<protein>
    <submittedName>
        <fullName evidence="4">Ferrous iron transport protein A</fullName>
    </submittedName>
</protein>
<proteinExistence type="predicted"/>
<accession>A0AAE3L8B4</accession>
<keyword evidence="2" id="KW-1133">Transmembrane helix</keyword>
<keyword evidence="1" id="KW-0408">Iron</keyword>
<dbReference type="Pfam" id="PF04023">
    <property type="entry name" value="FeoA"/>
    <property type="match status" value="1"/>
</dbReference>
<sequence length="91" mass="10044">MGQPVRVLRFHQQSAGFRHKLLAMGLTPGVIITIIRVAPLGDPIQVKLRGYTLSLRKRECQQIEVEAIHGSSQECVATHQTAGNHCACRKS</sequence>
<evidence type="ECO:0000313" key="5">
    <source>
        <dbReference type="Proteomes" id="UP000051497"/>
    </source>
</evidence>
<gene>
    <name evidence="4" type="ORF">HT99x_004835</name>
</gene>
<dbReference type="PANTHER" id="PTHR42954">
    <property type="entry name" value="FE(2+) TRANSPORT PROTEIN A"/>
    <property type="match status" value="1"/>
</dbReference>
<dbReference type="InterPro" id="IPR007167">
    <property type="entry name" value="Fe-transptr_FeoA-like"/>
</dbReference>
<dbReference type="InterPro" id="IPR052713">
    <property type="entry name" value="FeoA"/>
</dbReference>
<dbReference type="AlphaFoldDB" id="A0AAE3L8B4"/>
<evidence type="ECO:0000256" key="2">
    <source>
        <dbReference type="SAM" id="Phobius"/>
    </source>
</evidence>
<keyword evidence="2" id="KW-0472">Membrane</keyword>
<name>A0AAE3L8B4_9GAMM</name>
<dbReference type="Gene3D" id="2.30.30.90">
    <property type="match status" value="1"/>
</dbReference>
<feature type="transmembrane region" description="Helical" evidence="2">
    <location>
        <begin position="21"/>
        <end position="39"/>
    </location>
</feature>
<evidence type="ECO:0000313" key="4">
    <source>
        <dbReference type="EMBL" id="MCS5710745.1"/>
    </source>
</evidence>
<keyword evidence="5" id="KW-1185">Reference proteome</keyword>
<evidence type="ECO:0000256" key="1">
    <source>
        <dbReference type="ARBA" id="ARBA00023004"/>
    </source>
</evidence>
<dbReference type="PANTHER" id="PTHR42954:SF2">
    <property type="entry name" value="FE(2+) TRANSPORT PROTEIN A"/>
    <property type="match status" value="1"/>
</dbReference>
<keyword evidence="2" id="KW-0812">Transmembrane</keyword>
<organism evidence="4 5">
    <name type="scientific">Candidatus Berkiella aquae</name>
    <dbReference type="NCBI Taxonomy" id="295108"/>
    <lineage>
        <taxon>Bacteria</taxon>
        <taxon>Pseudomonadati</taxon>
        <taxon>Pseudomonadota</taxon>
        <taxon>Gammaproteobacteria</taxon>
        <taxon>Candidatus Berkiellales</taxon>
        <taxon>Candidatus Berkiellaceae</taxon>
        <taxon>Candidatus Berkiella</taxon>
    </lineage>
</organism>
<reference evidence="4" key="1">
    <citation type="journal article" date="2016" name="Genome Announc.">
        <title>Draft Genome Sequences of Two Novel Amoeba-Resistant Intranuclear Bacteria, 'Candidatus Berkiella cookevillensis' and 'Candidatus Berkiella aquae'.</title>
        <authorList>
            <person name="Mehari Y.T."/>
            <person name="Arivett B.A."/>
            <person name="Farone A.L."/>
            <person name="Gunderson J.H."/>
            <person name="Farone M.B."/>
        </authorList>
    </citation>
    <scope>NUCLEOTIDE SEQUENCE</scope>
    <source>
        <strain evidence="4">HT99</strain>
    </source>
</reference>
<dbReference type="EMBL" id="LKAJ02000001">
    <property type="protein sequence ID" value="MCS5710745.1"/>
    <property type="molecule type" value="Genomic_DNA"/>
</dbReference>
<reference evidence="4" key="2">
    <citation type="submission" date="2021-06" db="EMBL/GenBank/DDBJ databases">
        <title>Genomic Description and Analysis of Intracellular Bacteria, Candidatus Berkiella cookevillensis and Candidatus Berkiella aquae.</title>
        <authorList>
            <person name="Kidane D.T."/>
            <person name="Mehari Y.T."/>
            <person name="Rice F.C."/>
            <person name="Arivett B.A."/>
            <person name="Farone A.L."/>
            <person name="Berk S.G."/>
            <person name="Farone M.B."/>
        </authorList>
    </citation>
    <scope>NUCLEOTIDE SEQUENCE</scope>
    <source>
        <strain evidence="4">HT99</strain>
    </source>
</reference>
<dbReference type="GO" id="GO:0046914">
    <property type="term" value="F:transition metal ion binding"/>
    <property type="evidence" value="ECO:0007669"/>
    <property type="project" value="InterPro"/>
</dbReference>
<dbReference type="InterPro" id="IPR008988">
    <property type="entry name" value="Transcriptional_repressor_C"/>
</dbReference>
<evidence type="ECO:0000259" key="3">
    <source>
        <dbReference type="SMART" id="SM00899"/>
    </source>
</evidence>
<dbReference type="SMART" id="SM00899">
    <property type="entry name" value="FeoA"/>
    <property type="match status" value="1"/>
</dbReference>
<comment type="caution">
    <text evidence="4">The sequence shown here is derived from an EMBL/GenBank/DDBJ whole genome shotgun (WGS) entry which is preliminary data.</text>
</comment>
<dbReference type="SUPFAM" id="SSF50037">
    <property type="entry name" value="C-terminal domain of transcriptional repressors"/>
    <property type="match status" value="1"/>
</dbReference>
<dbReference type="Proteomes" id="UP000051497">
    <property type="component" value="Unassembled WGS sequence"/>
</dbReference>
<feature type="domain" description="Ferrous iron transporter FeoA-like" evidence="3">
    <location>
        <begin position="1"/>
        <end position="67"/>
    </location>
</feature>